<dbReference type="OrthoDB" id="9780392at2"/>
<dbReference type="UniPathway" id="UPA01068">
    <property type="reaction ID" value="UER00304"/>
</dbReference>
<evidence type="ECO:0000256" key="2">
    <source>
        <dbReference type="ARBA" id="ARBA00022630"/>
    </source>
</evidence>
<organism evidence="10 11">
    <name type="scientific">Ruminobacter amylophilus</name>
    <dbReference type="NCBI Taxonomy" id="867"/>
    <lineage>
        <taxon>Bacteria</taxon>
        <taxon>Pseudomonadati</taxon>
        <taxon>Pseudomonadota</taxon>
        <taxon>Gammaproteobacteria</taxon>
        <taxon>Aeromonadales</taxon>
        <taxon>Succinivibrionaceae</taxon>
        <taxon>Ruminobacter</taxon>
    </lineage>
</organism>
<dbReference type="SUPFAM" id="SSF50475">
    <property type="entry name" value="FMN-binding split barrel"/>
    <property type="match status" value="1"/>
</dbReference>
<feature type="binding site" evidence="5 7">
    <location>
        <begin position="140"/>
        <end position="141"/>
    </location>
    <ligand>
        <name>FMN</name>
        <dbReference type="ChEBI" id="CHEBI:58210"/>
    </ligand>
</feature>
<feature type="binding site" evidence="5 6">
    <location>
        <position position="123"/>
    </location>
    <ligand>
        <name>substrate</name>
    </ligand>
</feature>
<feature type="binding site" evidence="5 7">
    <location>
        <position position="195"/>
    </location>
    <ligand>
        <name>FMN</name>
        <dbReference type="ChEBI" id="CHEBI:58210"/>
    </ligand>
</feature>
<dbReference type="NCBIfam" id="NF004231">
    <property type="entry name" value="PRK05679.1"/>
    <property type="match status" value="1"/>
</dbReference>
<keyword evidence="11" id="KW-1185">Reference proteome</keyword>
<dbReference type="EMBL" id="FOXF01000009">
    <property type="protein sequence ID" value="SFP21104.1"/>
    <property type="molecule type" value="Genomic_DNA"/>
</dbReference>
<evidence type="ECO:0000256" key="7">
    <source>
        <dbReference type="PIRSR" id="PIRSR000190-2"/>
    </source>
</evidence>
<dbReference type="HAMAP" id="MF_01629">
    <property type="entry name" value="PdxH"/>
    <property type="match status" value="1"/>
</dbReference>
<feature type="binding site" evidence="5 7">
    <location>
        <begin position="61"/>
        <end position="66"/>
    </location>
    <ligand>
        <name>FMN</name>
        <dbReference type="ChEBI" id="CHEBI:58210"/>
    </ligand>
</feature>
<evidence type="ECO:0000256" key="6">
    <source>
        <dbReference type="PIRSR" id="PIRSR000190-1"/>
    </source>
</evidence>
<comment type="pathway">
    <text evidence="5">Cofactor metabolism; pyridoxal 5'-phosphate salvage; pyridoxal 5'-phosphate from pyridoxamine 5'-phosphate: step 1/1.</text>
</comment>
<dbReference type="InterPro" id="IPR019740">
    <property type="entry name" value="Pyridox_Oxase_CS"/>
</dbReference>
<keyword evidence="4 5" id="KW-0560">Oxidoreductase</keyword>
<reference evidence="10 11" key="1">
    <citation type="submission" date="2016-10" db="EMBL/GenBank/DDBJ databases">
        <authorList>
            <person name="Varghese N."/>
            <person name="Submissions S."/>
        </authorList>
    </citation>
    <scope>NUCLEOTIDE SEQUENCE [LARGE SCALE GENOMIC DNA]</scope>
    <source>
        <strain evidence="10 11">DSM 1361</strain>
    </source>
</reference>
<evidence type="ECO:0000259" key="9">
    <source>
        <dbReference type="Pfam" id="PF10590"/>
    </source>
</evidence>
<dbReference type="NCBIfam" id="TIGR00558">
    <property type="entry name" value="pdxH"/>
    <property type="match status" value="1"/>
</dbReference>
<dbReference type="EC" id="1.4.3.5" evidence="5"/>
<feature type="binding site" evidence="5 6">
    <location>
        <position position="66"/>
    </location>
    <ligand>
        <name>substrate</name>
    </ligand>
</feature>
<dbReference type="GO" id="GO:0010181">
    <property type="term" value="F:FMN binding"/>
    <property type="evidence" value="ECO:0007669"/>
    <property type="project" value="UniProtKB-UniRule"/>
</dbReference>
<dbReference type="PANTHER" id="PTHR10851">
    <property type="entry name" value="PYRIDOXINE-5-PHOSPHATE OXIDASE"/>
    <property type="match status" value="1"/>
</dbReference>
<dbReference type="Pfam" id="PF10590">
    <property type="entry name" value="PNP_phzG_C"/>
    <property type="match status" value="1"/>
</dbReference>
<evidence type="ECO:0000313" key="11">
    <source>
        <dbReference type="Proteomes" id="UP000243745"/>
    </source>
</evidence>
<dbReference type="PROSITE" id="PS01064">
    <property type="entry name" value="PYRIDOX_OXIDASE"/>
    <property type="match status" value="1"/>
</dbReference>
<feature type="binding site" evidence="5 7">
    <location>
        <position position="83"/>
    </location>
    <ligand>
        <name>FMN</name>
        <dbReference type="ChEBI" id="CHEBI:58210"/>
    </ligand>
</feature>
<dbReference type="Proteomes" id="UP000243745">
    <property type="component" value="Unassembled WGS sequence"/>
</dbReference>
<dbReference type="AlphaFoldDB" id="A0A662ZGB4"/>
<keyword evidence="5" id="KW-0664">Pyridoxine biosynthesis</keyword>
<accession>A0A662ZGB4</accession>
<evidence type="ECO:0000256" key="4">
    <source>
        <dbReference type="ARBA" id="ARBA00023002"/>
    </source>
</evidence>
<comment type="cofactor">
    <cofactor evidence="5 7">
        <name>FMN</name>
        <dbReference type="ChEBI" id="CHEBI:58210"/>
    </cofactor>
    <text evidence="5 7">Binds 1 FMN per subunit.</text>
</comment>
<dbReference type="Gene3D" id="2.30.110.10">
    <property type="entry name" value="Electron Transport, Fmn-binding Protein, Chain A"/>
    <property type="match status" value="1"/>
</dbReference>
<dbReference type="Pfam" id="PF01243">
    <property type="entry name" value="PNPOx_N"/>
    <property type="match status" value="1"/>
</dbReference>
<protein>
    <recommendedName>
        <fullName evidence="5">Pyridoxine/pyridoxamine 5'-phosphate oxidase</fullName>
        <ecNumber evidence="5">1.4.3.5</ecNumber>
    </recommendedName>
    <alternativeName>
        <fullName evidence="5">PNP/PMP oxidase</fullName>
        <shortName evidence="5">PNPOx</shortName>
    </alternativeName>
    <alternativeName>
        <fullName evidence="5">Pyridoxal 5'-phosphate synthase</fullName>
    </alternativeName>
</protein>
<sequence>MIDVSVLRENYAKSGLSRDDLTEKPIDLFEKWLKQAIDSGMPDPNGMVVSTVDPEGQPYSRMVLLKNYEENSLIFFTNYGSRKAQHIEKNPKVSILFPWFLLERQVAFTGTAERLSYLEVVKYFTSRPRDSQIGAWTSHQSSKISARSALESKFMELKQKFKEGKVPIPTFWGGYRVRFDSVEFWQGRPSRLHDRFIYERNAEGGWDISRLAP</sequence>
<dbReference type="PIRSF" id="PIRSF000190">
    <property type="entry name" value="Pyd_amn-ph_oxd"/>
    <property type="match status" value="1"/>
</dbReference>
<name>A0A662ZGB4_9GAMM</name>
<dbReference type="GO" id="GO:0008615">
    <property type="term" value="P:pyridoxine biosynthetic process"/>
    <property type="evidence" value="ECO:0007669"/>
    <property type="project" value="UniProtKB-UniRule"/>
</dbReference>
<feature type="binding site" evidence="5 7">
    <location>
        <position position="82"/>
    </location>
    <ligand>
        <name>FMN</name>
        <dbReference type="ChEBI" id="CHEBI:58210"/>
    </ligand>
</feature>
<feature type="binding site" evidence="5 6">
    <location>
        <position position="131"/>
    </location>
    <ligand>
        <name>substrate</name>
    </ligand>
</feature>
<feature type="binding site" evidence="5 6">
    <location>
        <position position="127"/>
    </location>
    <ligand>
        <name>substrate</name>
    </ligand>
</feature>
<comment type="subunit">
    <text evidence="5">Homodimer.</text>
</comment>
<dbReference type="RefSeq" id="WP_093141019.1">
    <property type="nucleotide sequence ID" value="NZ_FOXF01000009.1"/>
</dbReference>
<feature type="binding site" evidence="5 7">
    <location>
        <position position="105"/>
    </location>
    <ligand>
        <name>FMN</name>
        <dbReference type="ChEBI" id="CHEBI:58210"/>
    </ligand>
</feature>
<feature type="binding site" evidence="5 7">
    <location>
        <position position="185"/>
    </location>
    <ligand>
        <name>FMN</name>
        <dbReference type="ChEBI" id="CHEBI:58210"/>
    </ligand>
</feature>
<feature type="binding site" evidence="5 6">
    <location>
        <begin position="191"/>
        <end position="193"/>
    </location>
    <ligand>
        <name>substrate</name>
    </ligand>
</feature>
<comment type="catalytic activity">
    <reaction evidence="5">
        <text>pyridoxine 5'-phosphate + O2 = pyridoxal 5'-phosphate + H2O2</text>
        <dbReference type="Rhea" id="RHEA:15149"/>
        <dbReference type="ChEBI" id="CHEBI:15379"/>
        <dbReference type="ChEBI" id="CHEBI:16240"/>
        <dbReference type="ChEBI" id="CHEBI:58589"/>
        <dbReference type="ChEBI" id="CHEBI:597326"/>
        <dbReference type="EC" id="1.4.3.5"/>
    </reaction>
</comment>
<feature type="binding site" evidence="5 7">
    <location>
        <begin position="76"/>
        <end position="77"/>
    </location>
    <ligand>
        <name>FMN</name>
        <dbReference type="ChEBI" id="CHEBI:58210"/>
    </ligand>
</feature>
<feature type="domain" description="Pyridoxine 5'-phosphate oxidase dimerisation C-terminal" evidence="9">
    <location>
        <begin position="172"/>
        <end position="213"/>
    </location>
</feature>
<dbReference type="PANTHER" id="PTHR10851:SF0">
    <property type="entry name" value="PYRIDOXINE-5'-PHOSPHATE OXIDASE"/>
    <property type="match status" value="1"/>
</dbReference>
<keyword evidence="3 5" id="KW-0288">FMN</keyword>
<comment type="similarity">
    <text evidence="1 5">Belongs to the pyridoxamine 5'-phosphate oxidase family.</text>
</comment>
<keyword evidence="2 5" id="KW-0285">Flavoprotein</keyword>
<dbReference type="GO" id="GO:0004733">
    <property type="term" value="F:pyridoxamine phosphate oxidase activity"/>
    <property type="evidence" value="ECO:0007669"/>
    <property type="project" value="UniProtKB-UniRule"/>
</dbReference>
<comment type="catalytic activity">
    <reaction evidence="5">
        <text>pyridoxamine 5'-phosphate + O2 + H2O = pyridoxal 5'-phosphate + H2O2 + NH4(+)</text>
        <dbReference type="Rhea" id="RHEA:15817"/>
        <dbReference type="ChEBI" id="CHEBI:15377"/>
        <dbReference type="ChEBI" id="CHEBI:15379"/>
        <dbReference type="ChEBI" id="CHEBI:16240"/>
        <dbReference type="ChEBI" id="CHEBI:28938"/>
        <dbReference type="ChEBI" id="CHEBI:58451"/>
        <dbReference type="ChEBI" id="CHEBI:597326"/>
        <dbReference type="EC" id="1.4.3.5"/>
    </reaction>
</comment>
<evidence type="ECO:0000259" key="8">
    <source>
        <dbReference type="Pfam" id="PF01243"/>
    </source>
</evidence>
<feature type="binding site" evidence="6">
    <location>
        <begin position="8"/>
        <end position="11"/>
    </location>
    <ligand>
        <name>substrate</name>
    </ligand>
</feature>
<comment type="function">
    <text evidence="5">Catalyzes the oxidation of either pyridoxine 5'-phosphate (PNP) or pyridoxamine 5'-phosphate (PMP) into pyridoxal 5'-phosphate (PLP).</text>
</comment>
<gene>
    <name evidence="5" type="primary">pdxH</name>
    <name evidence="10" type="ORF">SAMN02910344_00741</name>
</gene>
<dbReference type="InterPro" id="IPR019576">
    <property type="entry name" value="Pyridoxamine_oxidase_dimer_C"/>
</dbReference>
<proteinExistence type="inferred from homology"/>
<dbReference type="InterPro" id="IPR000659">
    <property type="entry name" value="Pyridox_Oxase"/>
</dbReference>
<dbReference type="InterPro" id="IPR012349">
    <property type="entry name" value="Split_barrel_FMN-bd"/>
</dbReference>
<dbReference type="InterPro" id="IPR011576">
    <property type="entry name" value="Pyridox_Oxase_N"/>
</dbReference>
<evidence type="ECO:0000256" key="3">
    <source>
        <dbReference type="ARBA" id="ARBA00022643"/>
    </source>
</evidence>
<feature type="domain" description="Pyridoxamine 5'-phosphate oxidase N-terminal" evidence="8">
    <location>
        <begin position="33"/>
        <end position="159"/>
    </location>
</feature>
<evidence type="ECO:0000256" key="5">
    <source>
        <dbReference type="HAMAP-Rule" id="MF_01629"/>
    </source>
</evidence>
<evidence type="ECO:0000256" key="1">
    <source>
        <dbReference type="ARBA" id="ARBA00007301"/>
    </source>
</evidence>
<comment type="pathway">
    <text evidence="5">Cofactor metabolism; pyridoxal 5'-phosphate salvage; pyridoxal 5'-phosphate from pyridoxine 5'-phosphate: step 1/1.</text>
</comment>
<evidence type="ECO:0000313" key="10">
    <source>
        <dbReference type="EMBL" id="SFP21104.1"/>
    </source>
</evidence>